<evidence type="ECO:0000256" key="7">
    <source>
        <dbReference type="SAM" id="MobiDB-lite"/>
    </source>
</evidence>
<feature type="compositionally biased region" description="Basic and acidic residues" evidence="7">
    <location>
        <begin position="1012"/>
        <end position="1021"/>
    </location>
</feature>
<feature type="compositionally biased region" description="Low complexity" evidence="7">
    <location>
        <begin position="1"/>
        <end position="52"/>
    </location>
</feature>
<name>A0A316ZAG5_9BASI</name>
<feature type="coiled-coil region" evidence="6">
    <location>
        <begin position="566"/>
        <end position="642"/>
    </location>
</feature>
<feature type="region of interest" description="Disordered" evidence="7">
    <location>
        <begin position="1"/>
        <end position="159"/>
    </location>
</feature>
<feature type="region of interest" description="Disordered" evidence="7">
    <location>
        <begin position="921"/>
        <end position="940"/>
    </location>
</feature>
<feature type="compositionally biased region" description="Low complexity" evidence="7">
    <location>
        <begin position="81"/>
        <end position="98"/>
    </location>
</feature>
<evidence type="ECO:0000256" key="1">
    <source>
        <dbReference type="ARBA" id="ARBA00022741"/>
    </source>
</evidence>
<dbReference type="EMBL" id="KZ819293">
    <property type="protein sequence ID" value="PWN98008.1"/>
    <property type="molecule type" value="Genomic_DNA"/>
</dbReference>
<evidence type="ECO:0000259" key="8">
    <source>
        <dbReference type="PROSITE" id="PS50067"/>
    </source>
</evidence>
<feature type="compositionally biased region" description="Low complexity" evidence="7">
    <location>
        <begin position="108"/>
        <end position="144"/>
    </location>
</feature>
<accession>A0A316ZAG5</accession>
<feature type="compositionally biased region" description="Basic and acidic residues" evidence="7">
    <location>
        <begin position="847"/>
        <end position="883"/>
    </location>
</feature>
<protein>
    <submittedName>
        <fullName evidence="9">Kinesin-domain-containing protein</fullName>
    </submittedName>
</protein>
<feature type="compositionally biased region" description="Basic and acidic residues" evidence="7">
    <location>
        <begin position="811"/>
        <end position="820"/>
    </location>
</feature>
<feature type="compositionally biased region" description="Polar residues" evidence="7">
    <location>
        <begin position="1205"/>
        <end position="1223"/>
    </location>
</feature>
<keyword evidence="1 5" id="KW-0547">Nucleotide-binding</keyword>
<comment type="similarity">
    <text evidence="5">Belongs to the TRAFAC class myosin-kinesin ATPase superfamily. Kinesin family.</text>
</comment>
<feature type="compositionally biased region" description="Basic and acidic residues" evidence="7">
    <location>
        <begin position="891"/>
        <end position="912"/>
    </location>
</feature>
<dbReference type="SUPFAM" id="SSF52540">
    <property type="entry name" value="P-loop containing nucleoside triphosphate hydrolases"/>
    <property type="match status" value="1"/>
</dbReference>
<evidence type="ECO:0000313" key="9">
    <source>
        <dbReference type="EMBL" id="PWN98008.1"/>
    </source>
</evidence>
<dbReference type="PROSITE" id="PS00411">
    <property type="entry name" value="KINESIN_MOTOR_1"/>
    <property type="match status" value="1"/>
</dbReference>
<dbReference type="InterPro" id="IPR019821">
    <property type="entry name" value="Kinesin_motor_CS"/>
</dbReference>
<evidence type="ECO:0000256" key="3">
    <source>
        <dbReference type="ARBA" id="ARBA00023054"/>
    </source>
</evidence>
<dbReference type="PANTHER" id="PTHR47968">
    <property type="entry name" value="CENTROMERE PROTEIN E"/>
    <property type="match status" value="1"/>
</dbReference>
<dbReference type="GO" id="GO:0008017">
    <property type="term" value="F:microtubule binding"/>
    <property type="evidence" value="ECO:0007669"/>
    <property type="project" value="InterPro"/>
</dbReference>
<keyword evidence="2 5" id="KW-0067">ATP-binding</keyword>
<dbReference type="SMART" id="SM00129">
    <property type="entry name" value="KISc"/>
    <property type="match status" value="1"/>
</dbReference>
<dbReference type="Proteomes" id="UP000245946">
    <property type="component" value="Unassembled WGS sequence"/>
</dbReference>
<feature type="region of interest" description="Disordered" evidence="7">
    <location>
        <begin position="847"/>
        <end position="912"/>
    </location>
</feature>
<dbReference type="Gene3D" id="3.40.850.10">
    <property type="entry name" value="Kinesin motor domain"/>
    <property type="match status" value="1"/>
</dbReference>
<feature type="compositionally biased region" description="Low complexity" evidence="7">
    <location>
        <begin position="59"/>
        <end position="71"/>
    </location>
</feature>
<evidence type="ECO:0000256" key="4">
    <source>
        <dbReference type="ARBA" id="ARBA00023175"/>
    </source>
</evidence>
<reference evidence="9 10" key="1">
    <citation type="journal article" date="2018" name="Mol. Biol. Evol.">
        <title>Broad Genomic Sampling Reveals a Smut Pathogenic Ancestry of the Fungal Clade Ustilaginomycotina.</title>
        <authorList>
            <person name="Kijpornyongpan T."/>
            <person name="Mondo S.J."/>
            <person name="Barry K."/>
            <person name="Sandor L."/>
            <person name="Lee J."/>
            <person name="Lipzen A."/>
            <person name="Pangilinan J."/>
            <person name="LaButti K."/>
            <person name="Hainaut M."/>
            <person name="Henrissat B."/>
            <person name="Grigoriev I.V."/>
            <person name="Spatafora J.W."/>
            <person name="Aime M.C."/>
        </authorList>
    </citation>
    <scope>NUCLEOTIDE SEQUENCE [LARGE SCALE GENOMIC DNA]</scope>
    <source>
        <strain evidence="9 10">MCA 4186</strain>
    </source>
</reference>
<dbReference type="GO" id="GO:0007018">
    <property type="term" value="P:microtubule-based movement"/>
    <property type="evidence" value="ECO:0007669"/>
    <property type="project" value="InterPro"/>
</dbReference>
<feature type="region of interest" description="Disordered" evidence="7">
    <location>
        <begin position="1163"/>
        <end position="1330"/>
    </location>
</feature>
<evidence type="ECO:0000256" key="6">
    <source>
        <dbReference type="SAM" id="Coils"/>
    </source>
</evidence>
<sequence length="1330" mass="141885">MFRAGLSPSRSTGSSSSSALSHLRQAAASPSRSTGSSSSSALSHLRQAAASPSTPPHSPKSTPASTSLSTPPHTPRRIRTASQSASSSLAHAASPASSPITAKKRSPAKAGAALSAAARAAAGSSSGSGSAGGSSSSGSAARSSDPFDDSSLAPGSDSLDELSVPRMAIVDELDDAAPAKQNVVVCVRVRPPASKSEAEQLWALNTAEHRLTPTEQHPSLAKRVGSSAPQPGGIGASASSCDLEGSAAAYDFRFDSLVGPDDSTDGMYAAHISPLVRAAVQGYNGTVFAYGQTGSGKTHTMSGSATEKGVIDRAVEEVWTGVREDPSREFLLRVSYLEIYNETLRDLLAPLPASQDATDVGGRPASPTKGGNTPSAAQGVLRIMETPGRVQVVGLREDIVTSPSGVLALLAAGQAQRAQAATDWNERSSRSHCVFTITIESRARDSEGKEVRISQLNLIDLAGSERAASEAERRKEGAFINKSLLTLGTVIAKLSEAPAEGAAAQHIPYRDSKLTRLLQNSLGGNARVAVVCTMSPAREHAVESLSTLKFGRRCKMVTTRARRGTVVDDKALLQRYRRELDRLRARLEAAPTPVVMSDDVDDDGERRLRELEDRRQEAQREVDAAEQQRSDLRAQVEHLTRLILTSQSVAEERAEPTSMLSVPRRAARLSDIGPSSPARLGLQPASPIIPATRPFALEAELASLRRELASALSARQAAEAARRQEAEQWSGRAAELEAANKALEDDLDAADTWCKDAKERIAAAEAREHEAREANRLLQLVAKSKTGRDEAPESADARQVRETSQRLAVEQARREVEQAKDAELRRIREEHEAMAAQLAALNTSLAEERKNAEQARTELSEIQRESLQENAERDFEQLVRESEQDVPSAAAKDDAQQVELQRRQAELDERERKLDEEARRLEELRNAPRPLPVPSPTGPSRTELLQRLKTLEEANAALTLKNAEPLPPRATLPMSPNFVASKPGPSHDGATLVALQIELDLQRSRIASLERQLAEEREKGRQVGSALSSPPTPSASPVRRQTAALLATDKLARGGSVREYRKYAPSEPAGSLLGRTRMSAAGDLNTGLGRGGAAVDEAIRAEREEITRLNAVITSQRAIMAELEKSVAAWKERLRKQQEIISRLVEGSSATADLSALTAAMAPSPAPSRLQEVTLNSSGRKRLSSGTASSSAVSSFGTEPLRRAGTTTSAFGRAGATTSSSSPYYGAHTFNRPPAGLGLTPSSPTKAAGAYWSGLPGGPGPEPLPMPERLAAEGRTARRRPRRTIESEIAALSSSPRVEATKSRLLEPSSPAKLSHALPVPTRATREYYV</sequence>
<dbReference type="InterPro" id="IPR027417">
    <property type="entry name" value="P-loop_NTPase"/>
</dbReference>
<feature type="binding site" evidence="5">
    <location>
        <begin position="291"/>
        <end position="298"/>
    </location>
    <ligand>
        <name>ATP</name>
        <dbReference type="ChEBI" id="CHEBI:30616"/>
    </ligand>
</feature>
<keyword evidence="4 5" id="KW-0505">Motor protein</keyword>
<feature type="region of interest" description="Disordered" evidence="7">
    <location>
        <begin position="355"/>
        <end position="376"/>
    </location>
</feature>
<organism evidence="9 10">
    <name type="scientific">Tilletiopsis washingtonensis</name>
    <dbReference type="NCBI Taxonomy" id="58919"/>
    <lineage>
        <taxon>Eukaryota</taxon>
        <taxon>Fungi</taxon>
        <taxon>Dikarya</taxon>
        <taxon>Basidiomycota</taxon>
        <taxon>Ustilaginomycotina</taxon>
        <taxon>Exobasidiomycetes</taxon>
        <taxon>Entylomatales</taxon>
        <taxon>Entylomatales incertae sedis</taxon>
        <taxon>Tilletiopsis</taxon>
    </lineage>
</organism>
<feature type="compositionally biased region" description="Low complexity" evidence="7">
    <location>
        <begin position="1184"/>
        <end position="1198"/>
    </location>
</feature>
<dbReference type="GO" id="GO:0003777">
    <property type="term" value="F:microtubule motor activity"/>
    <property type="evidence" value="ECO:0007669"/>
    <property type="project" value="InterPro"/>
</dbReference>
<evidence type="ECO:0000313" key="10">
    <source>
        <dbReference type="Proteomes" id="UP000245946"/>
    </source>
</evidence>
<dbReference type="GeneID" id="37268131"/>
<feature type="region of interest" description="Disordered" evidence="7">
    <location>
        <begin position="781"/>
        <end position="820"/>
    </location>
</feature>
<evidence type="ECO:0000256" key="2">
    <source>
        <dbReference type="ARBA" id="ARBA00022840"/>
    </source>
</evidence>
<keyword evidence="3 6" id="KW-0175">Coiled coil</keyword>
<dbReference type="OrthoDB" id="3176171at2759"/>
<feature type="region of interest" description="Disordered" evidence="7">
    <location>
        <begin position="1012"/>
        <end position="1040"/>
    </location>
</feature>
<dbReference type="GO" id="GO:0005524">
    <property type="term" value="F:ATP binding"/>
    <property type="evidence" value="ECO:0007669"/>
    <property type="project" value="UniProtKB-UniRule"/>
</dbReference>
<dbReference type="PRINTS" id="PR00380">
    <property type="entry name" value="KINESINHEAVY"/>
</dbReference>
<dbReference type="Pfam" id="PF00225">
    <property type="entry name" value="Kinesin"/>
    <property type="match status" value="1"/>
</dbReference>
<feature type="coiled-coil region" evidence="6">
    <location>
        <begin position="701"/>
        <end position="774"/>
    </location>
</feature>
<feature type="compositionally biased region" description="Basic and acidic residues" evidence="7">
    <location>
        <begin position="786"/>
        <end position="804"/>
    </location>
</feature>
<dbReference type="InterPro" id="IPR036961">
    <property type="entry name" value="Kinesin_motor_dom_sf"/>
</dbReference>
<gene>
    <name evidence="9" type="ORF">FA09DRAFT_308581</name>
</gene>
<dbReference type="PROSITE" id="PS50067">
    <property type="entry name" value="KINESIN_MOTOR_2"/>
    <property type="match status" value="1"/>
</dbReference>
<dbReference type="STRING" id="58919.A0A316ZAG5"/>
<feature type="region of interest" description="Disordered" evidence="7">
    <location>
        <begin position="214"/>
        <end position="235"/>
    </location>
</feature>
<dbReference type="InterPro" id="IPR027640">
    <property type="entry name" value="Kinesin-like_fam"/>
</dbReference>
<dbReference type="RefSeq" id="XP_025598287.1">
    <property type="nucleotide sequence ID" value="XM_025740585.1"/>
</dbReference>
<dbReference type="PANTHER" id="PTHR47968:SF75">
    <property type="entry name" value="CENTROMERE-ASSOCIATED PROTEIN E"/>
    <property type="match status" value="1"/>
</dbReference>
<dbReference type="InterPro" id="IPR001752">
    <property type="entry name" value="Kinesin_motor_dom"/>
</dbReference>
<evidence type="ECO:0000256" key="5">
    <source>
        <dbReference type="PROSITE-ProRule" id="PRU00283"/>
    </source>
</evidence>
<proteinExistence type="inferred from homology"/>
<keyword evidence="10" id="KW-1185">Reference proteome</keyword>
<feature type="domain" description="Kinesin motor" evidence="8">
    <location>
        <begin position="182"/>
        <end position="557"/>
    </location>
</feature>